<dbReference type="EMBL" id="PKMF04000709">
    <property type="protein sequence ID" value="KAK7821183.1"/>
    <property type="molecule type" value="Genomic_DNA"/>
</dbReference>
<accession>A0AAW0J3L9</accession>
<sequence length="184" mass="21099">MQLPPDVHYNSTWLGFTVYALYGIQMKQAGYKLDSTILLHYSGFQFLLRHTQPFLSGDLSDESSQRLVLNRCNHIGALFKSGDPGVQVEMCGIRLVYEQHVEEFVQTLVEYMLGSPDANHQSFSEHLSHQRRILQGCNHEKHYLCPFLPERRPNPMPMVLPNNETIQEECTSRETFSSQALNVG</sequence>
<proteinExistence type="predicted"/>
<organism evidence="1 2">
    <name type="scientific">Quercus suber</name>
    <name type="common">Cork oak</name>
    <dbReference type="NCBI Taxonomy" id="58331"/>
    <lineage>
        <taxon>Eukaryota</taxon>
        <taxon>Viridiplantae</taxon>
        <taxon>Streptophyta</taxon>
        <taxon>Embryophyta</taxon>
        <taxon>Tracheophyta</taxon>
        <taxon>Spermatophyta</taxon>
        <taxon>Magnoliopsida</taxon>
        <taxon>eudicotyledons</taxon>
        <taxon>Gunneridae</taxon>
        <taxon>Pentapetalae</taxon>
        <taxon>rosids</taxon>
        <taxon>fabids</taxon>
        <taxon>Fagales</taxon>
        <taxon>Fagaceae</taxon>
        <taxon>Quercus</taxon>
    </lineage>
</organism>
<dbReference type="Proteomes" id="UP000237347">
    <property type="component" value="Unassembled WGS sequence"/>
</dbReference>
<gene>
    <name evidence="1" type="ORF">CFP56_037908</name>
</gene>
<dbReference type="AlphaFoldDB" id="A0AAW0J3L9"/>
<evidence type="ECO:0000313" key="1">
    <source>
        <dbReference type="EMBL" id="KAK7821183.1"/>
    </source>
</evidence>
<protein>
    <submittedName>
        <fullName evidence="1">Uncharacterized protein</fullName>
    </submittedName>
</protein>
<name>A0AAW0J3L9_QUESU</name>
<comment type="caution">
    <text evidence="1">The sequence shown here is derived from an EMBL/GenBank/DDBJ whole genome shotgun (WGS) entry which is preliminary data.</text>
</comment>
<evidence type="ECO:0000313" key="2">
    <source>
        <dbReference type="Proteomes" id="UP000237347"/>
    </source>
</evidence>
<reference evidence="1 2" key="1">
    <citation type="journal article" date="2018" name="Sci. Data">
        <title>The draft genome sequence of cork oak.</title>
        <authorList>
            <person name="Ramos A.M."/>
            <person name="Usie A."/>
            <person name="Barbosa P."/>
            <person name="Barros P.M."/>
            <person name="Capote T."/>
            <person name="Chaves I."/>
            <person name="Simoes F."/>
            <person name="Abreu I."/>
            <person name="Carrasquinho I."/>
            <person name="Faro C."/>
            <person name="Guimaraes J.B."/>
            <person name="Mendonca D."/>
            <person name="Nobrega F."/>
            <person name="Rodrigues L."/>
            <person name="Saibo N.J.M."/>
            <person name="Varela M.C."/>
            <person name="Egas C."/>
            <person name="Matos J."/>
            <person name="Miguel C.M."/>
            <person name="Oliveira M.M."/>
            <person name="Ricardo C.P."/>
            <person name="Goncalves S."/>
        </authorList>
    </citation>
    <scope>NUCLEOTIDE SEQUENCE [LARGE SCALE GENOMIC DNA]</scope>
    <source>
        <strain evidence="2">cv. HL8</strain>
    </source>
</reference>
<keyword evidence="2" id="KW-1185">Reference proteome</keyword>